<feature type="domain" description="Glycosyltransferase 2-like" evidence="5">
    <location>
        <begin position="7"/>
        <end position="156"/>
    </location>
</feature>
<reference evidence="6 7" key="1">
    <citation type="submission" date="2019-06" db="EMBL/GenBank/DDBJ databases">
        <title>Sequencing the genomes of 1000 actinobacteria strains.</title>
        <authorList>
            <person name="Klenk H.-P."/>
        </authorList>
    </citation>
    <scope>NUCLEOTIDE SEQUENCE [LARGE SCALE GENOMIC DNA]</scope>
    <source>
        <strain evidence="6 7">DSM 41649</strain>
    </source>
</reference>
<dbReference type="InterPro" id="IPR001173">
    <property type="entry name" value="Glyco_trans_2-like"/>
</dbReference>
<evidence type="ECO:0000313" key="6">
    <source>
        <dbReference type="EMBL" id="TWE21516.1"/>
    </source>
</evidence>
<dbReference type="RefSeq" id="WP_145796506.1">
    <property type="nucleotide sequence ID" value="NZ_BAAABR010000025.1"/>
</dbReference>
<evidence type="ECO:0000256" key="1">
    <source>
        <dbReference type="ARBA" id="ARBA00004776"/>
    </source>
</evidence>
<evidence type="ECO:0000256" key="4">
    <source>
        <dbReference type="ARBA" id="ARBA00022679"/>
    </source>
</evidence>
<keyword evidence="3" id="KW-0328">Glycosyltransferase</keyword>
<sequence>MSTPRITVLMTSHNRRVKTLAALASLRQQRGLSDGTSLSVHLVDAGSSDGTAEAVAENFPEVEVTVVGTDVFWGEGMRLASHHSREAAGSAWDYQLWLNDDVELDDDALSQLLATEEQVGGEAIVVGAVRSRDGARTTYSGRRRTLPRWHPRWHHFSLVDPTGKPALCDTCNGNVLLVPRTVRGRLGDIDARFKHSMGDFDYGLRARRVGIPVYVAPRHVGACDNNPPGVGAMEPGIGAREALRRLVSQRELPPRQWWAYCGRHLWPWAPLLMIAPYVNTALRAAVLARRRRSAGDS</sequence>
<dbReference type="PANTHER" id="PTHR43179:SF12">
    <property type="entry name" value="GALACTOFURANOSYLTRANSFERASE GLFT2"/>
    <property type="match status" value="1"/>
</dbReference>
<dbReference type="OrthoDB" id="9806824at2"/>
<evidence type="ECO:0000259" key="5">
    <source>
        <dbReference type="Pfam" id="PF00535"/>
    </source>
</evidence>
<name>A0A561F0Y7_9ACTN</name>
<dbReference type="InterPro" id="IPR029044">
    <property type="entry name" value="Nucleotide-diphossugar_trans"/>
</dbReference>
<dbReference type="Gene3D" id="3.90.550.10">
    <property type="entry name" value="Spore Coat Polysaccharide Biosynthesis Protein SpsA, Chain A"/>
    <property type="match status" value="1"/>
</dbReference>
<organism evidence="6 7">
    <name type="scientific">Kitasatospora atroaurantiaca</name>
    <dbReference type="NCBI Taxonomy" id="285545"/>
    <lineage>
        <taxon>Bacteria</taxon>
        <taxon>Bacillati</taxon>
        <taxon>Actinomycetota</taxon>
        <taxon>Actinomycetes</taxon>
        <taxon>Kitasatosporales</taxon>
        <taxon>Streptomycetaceae</taxon>
        <taxon>Kitasatospora</taxon>
    </lineage>
</organism>
<dbReference type="GO" id="GO:0016757">
    <property type="term" value="F:glycosyltransferase activity"/>
    <property type="evidence" value="ECO:0007669"/>
    <property type="project" value="UniProtKB-KW"/>
</dbReference>
<comment type="caution">
    <text evidence="6">The sequence shown here is derived from an EMBL/GenBank/DDBJ whole genome shotgun (WGS) entry which is preliminary data.</text>
</comment>
<dbReference type="SUPFAM" id="SSF53448">
    <property type="entry name" value="Nucleotide-diphospho-sugar transferases"/>
    <property type="match status" value="1"/>
</dbReference>
<protein>
    <submittedName>
        <fullName evidence="6">GT2 family glycosyltransferase</fullName>
    </submittedName>
</protein>
<evidence type="ECO:0000256" key="3">
    <source>
        <dbReference type="ARBA" id="ARBA00022676"/>
    </source>
</evidence>
<dbReference type="Pfam" id="PF00535">
    <property type="entry name" value="Glycos_transf_2"/>
    <property type="match status" value="1"/>
</dbReference>
<keyword evidence="7" id="KW-1185">Reference proteome</keyword>
<keyword evidence="4 6" id="KW-0808">Transferase</keyword>
<evidence type="ECO:0000313" key="7">
    <source>
        <dbReference type="Proteomes" id="UP000318416"/>
    </source>
</evidence>
<proteinExistence type="inferred from homology"/>
<comment type="similarity">
    <text evidence="2">Belongs to the glycosyltransferase 2 family.</text>
</comment>
<dbReference type="Proteomes" id="UP000318416">
    <property type="component" value="Unassembled WGS sequence"/>
</dbReference>
<dbReference type="AlphaFoldDB" id="A0A561F0Y7"/>
<dbReference type="PANTHER" id="PTHR43179">
    <property type="entry name" value="RHAMNOSYLTRANSFERASE WBBL"/>
    <property type="match status" value="1"/>
</dbReference>
<accession>A0A561F0Y7</accession>
<dbReference type="EMBL" id="VIVR01000001">
    <property type="protein sequence ID" value="TWE21516.1"/>
    <property type="molecule type" value="Genomic_DNA"/>
</dbReference>
<comment type="pathway">
    <text evidence="1">Cell wall biogenesis; cell wall polysaccharide biosynthesis.</text>
</comment>
<evidence type="ECO:0000256" key="2">
    <source>
        <dbReference type="ARBA" id="ARBA00006739"/>
    </source>
</evidence>
<gene>
    <name evidence="6" type="ORF">FB465_6699</name>
</gene>